<evidence type="ECO:0000313" key="6">
    <source>
        <dbReference type="Proteomes" id="UP000185612"/>
    </source>
</evidence>
<proteinExistence type="predicted"/>
<dbReference type="Pfam" id="PF13579">
    <property type="entry name" value="Glyco_trans_4_4"/>
    <property type="match status" value="1"/>
</dbReference>
<dbReference type="InterPro" id="IPR001296">
    <property type="entry name" value="Glyco_trans_1"/>
</dbReference>
<dbReference type="InParanoid" id="A0A1Q5PWR0"/>
<dbReference type="SUPFAM" id="SSF53756">
    <property type="entry name" value="UDP-Glycosyltransferase/glycogen phosphorylase"/>
    <property type="match status" value="1"/>
</dbReference>
<dbReference type="Pfam" id="PF00534">
    <property type="entry name" value="Glycos_transf_1"/>
    <property type="match status" value="1"/>
</dbReference>
<gene>
    <name evidence="5" type="ORF">BSZ40_05035</name>
</gene>
<keyword evidence="2" id="KW-0808">Transferase</keyword>
<protein>
    <recommendedName>
        <fullName evidence="7">Glycosyltransferase subfamily 4-like N-terminal domain-containing protein</fullName>
    </recommendedName>
</protein>
<dbReference type="Proteomes" id="UP000185612">
    <property type="component" value="Unassembled WGS sequence"/>
</dbReference>
<dbReference type="OrthoDB" id="506201at2"/>
<evidence type="ECO:0000313" key="5">
    <source>
        <dbReference type="EMBL" id="OKL51855.1"/>
    </source>
</evidence>
<dbReference type="STRING" id="52770.BSZ40_05035"/>
<sequence length="375" mass="39932">MHALWIPSWYPADDQDLAGSFFREQLQALAAAGLRVGALVPHLVPPTRPLTAPRAATEGPVRLVRFPARRAWLTTRRLSTTLAHRQLAAAWRSYVARWGRPDILHAHGLFPGAYFAHHLAVRHALPWVYTEHRSLTHAPARTWGGRASERALVAAAAARTGVSRPHAAALATRFAQPAAWQALPNLAPAVPPPAPRPPGGEPVVGHLSVPHPVKRHDLLLAAFARAFPTRGRLRLAGDLTGPYGATVRALVAANPAADRIDLVGPLPRAAVPTFLANLDVFALPSHSETCGVSLLEALSVGTPVVTTPTWGGRDLADLPHYGRQAAPTVAAFAAALQAVAAENPHTRPARAAATAARYGPAAYTRRVRALYESAS</sequence>
<evidence type="ECO:0000256" key="1">
    <source>
        <dbReference type="ARBA" id="ARBA00022676"/>
    </source>
</evidence>
<reference evidence="6" key="1">
    <citation type="submission" date="2016-12" db="EMBL/GenBank/DDBJ databases">
        <authorList>
            <person name="Meng X."/>
        </authorList>
    </citation>
    <scope>NUCLEOTIDE SEQUENCE [LARGE SCALE GENOMIC DNA]</scope>
    <source>
        <strain evidence="6">DSM 20732</strain>
    </source>
</reference>
<feature type="domain" description="Glycosyltransferase subfamily 4-like N-terminal" evidence="4">
    <location>
        <begin position="20"/>
        <end position="185"/>
    </location>
</feature>
<organism evidence="5 6">
    <name type="scientific">Buchananella hordeovulneris</name>
    <dbReference type="NCBI Taxonomy" id="52770"/>
    <lineage>
        <taxon>Bacteria</taxon>
        <taxon>Bacillati</taxon>
        <taxon>Actinomycetota</taxon>
        <taxon>Actinomycetes</taxon>
        <taxon>Actinomycetales</taxon>
        <taxon>Actinomycetaceae</taxon>
        <taxon>Buchananella</taxon>
    </lineage>
</organism>
<dbReference type="RefSeq" id="WP_073823945.1">
    <property type="nucleotide sequence ID" value="NZ_MQVS01000004.1"/>
</dbReference>
<evidence type="ECO:0000256" key="2">
    <source>
        <dbReference type="ARBA" id="ARBA00022679"/>
    </source>
</evidence>
<dbReference type="GO" id="GO:0016757">
    <property type="term" value="F:glycosyltransferase activity"/>
    <property type="evidence" value="ECO:0007669"/>
    <property type="project" value="UniProtKB-KW"/>
</dbReference>
<comment type="caution">
    <text evidence="5">The sequence shown here is derived from an EMBL/GenBank/DDBJ whole genome shotgun (WGS) entry which is preliminary data.</text>
</comment>
<dbReference type="InterPro" id="IPR028098">
    <property type="entry name" value="Glyco_trans_4-like_N"/>
</dbReference>
<keyword evidence="6" id="KW-1185">Reference proteome</keyword>
<evidence type="ECO:0008006" key="7">
    <source>
        <dbReference type="Google" id="ProtNLM"/>
    </source>
</evidence>
<dbReference type="AlphaFoldDB" id="A0A1Q5PWR0"/>
<evidence type="ECO:0000259" key="3">
    <source>
        <dbReference type="Pfam" id="PF00534"/>
    </source>
</evidence>
<dbReference type="EMBL" id="MQVS01000004">
    <property type="protein sequence ID" value="OKL51855.1"/>
    <property type="molecule type" value="Genomic_DNA"/>
</dbReference>
<dbReference type="PANTHER" id="PTHR12526">
    <property type="entry name" value="GLYCOSYLTRANSFERASE"/>
    <property type="match status" value="1"/>
</dbReference>
<name>A0A1Q5PWR0_9ACTO</name>
<evidence type="ECO:0000259" key="4">
    <source>
        <dbReference type="Pfam" id="PF13579"/>
    </source>
</evidence>
<keyword evidence="1" id="KW-0328">Glycosyltransferase</keyword>
<dbReference type="Gene3D" id="3.40.50.2000">
    <property type="entry name" value="Glycogen Phosphorylase B"/>
    <property type="match status" value="2"/>
</dbReference>
<accession>A0A1Q5PWR0</accession>
<feature type="domain" description="Glycosyl transferase family 1" evidence="3">
    <location>
        <begin position="197"/>
        <end position="343"/>
    </location>
</feature>